<feature type="transmembrane region" description="Helical" evidence="1">
    <location>
        <begin position="171"/>
        <end position="193"/>
    </location>
</feature>
<feature type="transmembrane region" description="Helical" evidence="1">
    <location>
        <begin position="205"/>
        <end position="225"/>
    </location>
</feature>
<keyword evidence="1" id="KW-0812">Transmembrane</keyword>
<keyword evidence="1" id="KW-1133">Transmembrane helix</keyword>
<dbReference type="Proteomes" id="UP000665020">
    <property type="component" value="Chromosome"/>
</dbReference>
<dbReference type="RefSeq" id="WP_230868962.1">
    <property type="nucleotide sequence ID" value="NZ_CP046640.1"/>
</dbReference>
<accession>A0A8A7KHH7</accession>
<keyword evidence="4" id="KW-1185">Reference proteome</keyword>
<reference evidence="3" key="1">
    <citation type="submission" date="2019-12" db="EMBL/GenBank/DDBJ databases">
        <authorList>
            <person name="zhang j."/>
            <person name="sun C.M."/>
        </authorList>
    </citation>
    <scope>NUCLEOTIDE SEQUENCE</scope>
    <source>
        <strain evidence="3">NS-1</strain>
    </source>
</reference>
<feature type="transmembrane region" description="Helical" evidence="1">
    <location>
        <begin position="359"/>
        <end position="382"/>
    </location>
</feature>
<dbReference type="EMBL" id="CP046640">
    <property type="protein sequence ID" value="QTL97332.1"/>
    <property type="molecule type" value="Genomic_DNA"/>
</dbReference>
<feature type="transmembrane region" description="Helical" evidence="1">
    <location>
        <begin position="146"/>
        <end position="164"/>
    </location>
</feature>
<evidence type="ECO:0000313" key="4">
    <source>
        <dbReference type="Proteomes" id="UP000665020"/>
    </source>
</evidence>
<evidence type="ECO:0000256" key="1">
    <source>
        <dbReference type="SAM" id="Phobius"/>
    </source>
</evidence>
<feature type="transmembrane region" description="Helical" evidence="1">
    <location>
        <begin position="319"/>
        <end position="339"/>
    </location>
</feature>
<dbReference type="Pfam" id="PF01970">
    <property type="entry name" value="TctA"/>
    <property type="match status" value="1"/>
</dbReference>
<dbReference type="PANTHER" id="PTHR35342">
    <property type="entry name" value="TRICARBOXYLIC TRANSPORT PROTEIN"/>
    <property type="match status" value="1"/>
</dbReference>
<dbReference type="KEGG" id="ifn:GM661_04695"/>
<evidence type="ECO:0000259" key="2">
    <source>
        <dbReference type="Pfam" id="PF01970"/>
    </source>
</evidence>
<dbReference type="AlphaFoldDB" id="A0A8A7KHH7"/>
<dbReference type="InterPro" id="IPR002823">
    <property type="entry name" value="DUF112_TM"/>
</dbReference>
<feature type="domain" description="DUF112" evidence="2">
    <location>
        <begin position="22"/>
        <end position="439"/>
    </location>
</feature>
<feature type="transmembrane region" description="Helical" evidence="1">
    <location>
        <begin position="56"/>
        <end position="75"/>
    </location>
</feature>
<feature type="transmembrane region" description="Helical" evidence="1">
    <location>
        <begin position="394"/>
        <end position="426"/>
    </location>
</feature>
<evidence type="ECO:0000313" key="3">
    <source>
        <dbReference type="EMBL" id="QTL97332.1"/>
    </source>
</evidence>
<organism evidence="3 4">
    <name type="scientific">Iocasia fonsfrigidae</name>
    <dbReference type="NCBI Taxonomy" id="2682810"/>
    <lineage>
        <taxon>Bacteria</taxon>
        <taxon>Bacillati</taxon>
        <taxon>Bacillota</taxon>
        <taxon>Clostridia</taxon>
        <taxon>Halanaerobiales</taxon>
        <taxon>Halanaerobiaceae</taxon>
        <taxon>Iocasia</taxon>
    </lineage>
</organism>
<keyword evidence="1" id="KW-0472">Membrane</keyword>
<protein>
    <submittedName>
        <fullName evidence="3">Transporter</fullName>
    </submittedName>
</protein>
<feature type="transmembrane region" description="Helical" evidence="1">
    <location>
        <begin position="21"/>
        <end position="50"/>
    </location>
</feature>
<dbReference type="PANTHER" id="PTHR35342:SF5">
    <property type="entry name" value="TRICARBOXYLIC TRANSPORT PROTEIN"/>
    <property type="match status" value="1"/>
</dbReference>
<feature type="transmembrane region" description="Helical" evidence="1">
    <location>
        <begin position="119"/>
        <end position="140"/>
    </location>
</feature>
<sequence>MFDGLMMFLQSLAGFMKPMTLFNVLWATQLGIIIGMLPGLTATMGVALLTTLTFKLPAGEAILILICNYVGAIYGGSRSAILLNIPGTPANAATAVDGHPLAQQGLAGRAIGIATTGSFLGSVVGIFCLAVFTPLIGNFALNFQSFEFFTLAIFGVVICGNLTAPKDPIKGWIAGFLGLFVAMIGMEGIHAHIRFSFGNVNLAGGIDLIPAMVGVFGFSEIIMVMKNQKLQVVNTKITRIIPKLREVLRYWKTIIRSGIIGVFVGAIPGVGEDIGAWVSYDFAKNASKEPEKFGKGSYEGLISAECGNNAACGGTIIPVLSLGIPGSAPAAVLMAAMFIHGVRPGPLIMVENPEFVFQTVAMVLLATVAMFVLGLSMVKWLVKVLQVPREKLMPIIFVLCVIGAFALESNLFDVTIMVVFGLLGFLMKEMDYPVAPLVLGIILGDILDKNLRRALIVSEGNILQIFNRPISLVIIALTILTMLSKTSWFRNFWSATKKGAVSLIKK</sequence>
<gene>
    <name evidence="3" type="ORF">GM661_04695</name>
</gene>
<name>A0A8A7KHH7_9FIRM</name>
<proteinExistence type="predicted"/>
<feature type="transmembrane region" description="Helical" evidence="1">
    <location>
        <begin position="469"/>
        <end position="489"/>
    </location>
</feature>